<proteinExistence type="predicted"/>
<feature type="compositionally biased region" description="Polar residues" evidence="7">
    <location>
        <begin position="200"/>
        <end position="211"/>
    </location>
</feature>
<evidence type="ECO:0000256" key="2">
    <source>
        <dbReference type="ARBA" id="ARBA00023125"/>
    </source>
</evidence>
<feature type="region of interest" description="Disordered" evidence="7">
    <location>
        <begin position="1"/>
        <end position="80"/>
    </location>
</feature>
<evidence type="ECO:0000256" key="1">
    <source>
        <dbReference type="ARBA" id="ARBA00004123"/>
    </source>
</evidence>
<evidence type="ECO:0000313" key="9">
    <source>
        <dbReference type="EMBL" id="KHN95321.1"/>
    </source>
</evidence>
<comment type="subcellular location">
    <subcellularLocation>
        <location evidence="1 5 6">Nucleus</location>
    </subcellularLocation>
</comment>
<feature type="DNA-binding region" description="Homeobox" evidence="5">
    <location>
        <begin position="49"/>
        <end position="108"/>
    </location>
</feature>
<reference evidence="9 10" key="1">
    <citation type="journal article" date="2014" name="Proc. Natl. Acad. Sci. U.S.A.">
        <title>Trajectory and genomic determinants of fungal-pathogen speciation and host adaptation.</title>
        <authorList>
            <person name="Hu X."/>
            <person name="Xiao G."/>
            <person name="Zheng P."/>
            <person name="Shang Y."/>
            <person name="Su Y."/>
            <person name="Zhang X."/>
            <person name="Liu X."/>
            <person name="Zhan S."/>
            <person name="St Leger R.J."/>
            <person name="Wang C."/>
        </authorList>
    </citation>
    <scope>NUCLEOTIDE SEQUENCE [LARGE SCALE GENOMIC DNA]</scope>
    <source>
        <strain evidence="9 10">ARSEF 1941</strain>
    </source>
</reference>
<dbReference type="InterPro" id="IPR051775">
    <property type="entry name" value="Homeobox_domain"/>
</dbReference>
<dbReference type="RefSeq" id="XP_040676387.1">
    <property type="nucleotide sequence ID" value="XM_040825623.1"/>
</dbReference>
<dbReference type="SUPFAM" id="SSF46689">
    <property type="entry name" value="Homeodomain-like"/>
    <property type="match status" value="1"/>
</dbReference>
<dbReference type="OrthoDB" id="6159439at2759"/>
<comment type="caution">
    <text evidence="9">The sequence shown here is derived from an EMBL/GenBank/DDBJ whole genome shotgun (WGS) entry which is preliminary data.</text>
</comment>
<keyword evidence="3 5" id="KW-0371">Homeobox</keyword>
<feature type="compositionally biased region" description="Polar residues" evidence="7">
    <location>
        <begin position="395"/>
        <end position="412"/>
    </location>
</feature>
<evidence type="ECO:0000256" key="5">
    <source>
        <dbReference type="PROSITE-ProRule" id="PRU00108"/>
    </source>
</evidence>
<dbReference type="GO" id="GO:0000976">
    <property type="term" value="F:transcription cis-regulatory region binding"/>
    <property type="evidence" value="ECO:0007669"/>
    <property type="project" value="TreeGrafter"/>
</dbReference>
<gene>
    <name evidence="9" type="ORF">MAM_06825</name>
</gene>
<evidence type="ECO:0000313" key="10">
    <source>
        <dbReference type="Proteomes" id="UP000030816"/>
    </source>
</evidence>
<evidence type="ECO:0000256" key="7">
    <source>
        <dbReference type="SAM" id="MobiDB-lite"/>
    </source>
</evidence>
<feature type="compositionally biased region" description="Basic and acidic residues" evidence="7">
    <location>
        <begin position="170"/>
        <end position="179"/>
    </location>
</feature>
<dbReference type="PANTHER" id="PTHR24323">
    <property type="entry name" value="CEH-10 HOMEODOMAIN-CONTAINING HOMOLOG"/>
    <property type="match status" value="1"/>
</dbReference>
<dbReference type="AlphaFoldDB" id="A0A0B2WH53"/>
<dbReference type="Gene3D" id="1.10.10.60">
    <property type="entry name" value="Homeodomain-like"/>
    <property type="match status" value="1"/>
</dbReference>
<dbReference type="GO" id="GO:0000981">
    <property type="term" value="F:DNA-binding transcription factor activity, RNA polymerase II-specific"/>
    <property type="evidence" value="ECO:0007669"/>
    <property type="project" value="InterPro"/>
</dbReference>
<sequence length="568" mass="61871">MSTTTPSASSEEQSASSPSQHDLSVPSQSILSGGDESPAAQSVDMEKHPKGKRKRTAAKDKMILEEAYRSNPKPDKQARQEIVDRVSLNEKEVQIWFQNRRQNDRRRSRPLSPEELAALRFGGMHHVASSDPVTSRIDSDRCFPSSDPESSRPAADHQGSPSPPFATARTRPELKRSHSDAAIVTPRSGGMGRHTDVLPPQSQEVPLSQRSQDAESRGHFFSSSVGYLANRWNLGASFSSPSTLGRGRDDSSRLESLSSPASSNKTRSQSKSRSSVRLSLSLEGKAELISHHASPTRPATPMTPSIDPCGPQPRQRTGLSRSHSALPSITLPPISALTNSLPPRLARGRSRDVQAWESCADSERRDELTAQAENESNGSAIAAISLLRSASGILQSSSTKRNAPLSRPQQQRQSKKARLSRTTSTSARLECVDADSGTKAARGKVNVSMLVSPTDSDKENWSPDEDGNTDPHHRRRPLPAAPAIKMQNPRRLGRLLQDHKGPAMLSNRSQTSPFSLASKSNIDVFDDAKHKSRQNDVEKFMRGDVSPSKKPDLDCIAGLLSLSQGAWR</sequence>
<keyword evidence="4 5" id="KW-0539">Nucleus</keyword>
<keyword evidence="2 5" id="KW-0238">DNA-binding</keyword>
<feature type="region of interest" description="Disordered" evidence="7">
    <location>
        <begin position="126"/>
        <end position="217"/>
    </location>
</feature>
<feature type="region of interest" description="Disordered" evidence="7">
    <location>
        <begin position="395"/>
        <end position="482"/>
    </location>
</feature>
<dbReference type="PANTHER" id="PTHR24323:SF7">
    <property type="entry name" value="HOMEOBOX DOMAIN-CONTAINING PROTEIN"/>
    <property type="match status" value="1"/>
</dbReference>
<feature type="compositionally biased region" description="Low complexity" evidence="7">
    <location>
        <begin position="254"/>
        <end position="282"/>
    </location>
</feature>
<dbReference type="STRING" id="1081103.A0A0B2WH53"/>
<feature type="compositionally biased region" description="Low complexity" evidence="7">
    <location>
        <begin position="1"/>
        <end position="20"/>
    </location>
</feature>
<dbReference type="PROSITE" id="PS50071">
    <property type="entry name" value="HOMEOBOX_2"/>
    <property type="match status" value="1"/>
</dbReference>
<evidence type="ECO:0000259" key="8">
    <source>
        <dbReference type="PROSITE" id="PS50071"/>
    </source>
</evidence>
<dbReference type="CDD" id="cd00086">
    <property type="entry name" value="homeodomain"/>
    <property type="match status" value="1"/>
</dbReference>
<evidence type="ECO:0000256" key="6">
    <source>
        <dbReference type="RuleBase" id="RU000682"/>
    </source>
</evidence>
<evidence type="ECO:0000256" key="4">
    <source>
        <dbReference type="ARBA" id="ARBA00023242"/>
    </source>
</evidence>
<dbReference type="GeneID" id="63741280"/>
<feature type="domain" description="Homeobox" evidence="8">
    <location>
        <begin position="47"/>
        <end position="107"/>
    </location>
</feature>
<name>A0A0B2WH53_METAS</name>
<dbReference type="HOGENOM" id="CLU_033452_0_0_1"/>
<dbReference type="PROSITE" id="PS00027">
    <property type="entry name" value="HOMEOBOX_1"/>
    <property type="match status" value="1"/>
</dbReference>
<organism evidence="9 10">
    <name type="scientific">Metarhizium album (strain ARSEF 1941)</name>
    <dbReference type="NCBI Taxonomy" id="1081103"/>
    <lineage>
        <taxon>Eukaryota</taxon>
        <taxon>Fungi</taxon>
        <taxon>Dikarya</taxon>
        <taxon>Ascomycota</taxon>
        <taxon>Pezizomycotina</taxon>
        <taxon>Sordariomycetes</taxon>
        <taxon>Hypocreomycetidae</taxon>
        <taxon>Hypocreales</taxon>
        <taxon>Clavicipitaceae</taxon>
        <taxon>Metarhizium</taxon>
    </lineage>
</organism>
<dbReference type="InterPro" id="IPR001356">
    <property type="entry name" value="HD"/>
</dbReference>
<dbReference type="InterPro" id="IPR009057">
    <property type="entry name" value="Homeodomain-like_sf"/>
</dbReference>
<protein>
    <submittedName>
        <fullName evidence="9">Homeobox transcription factor</fullName>
    </submittedName>
</protein>
<dbReference type="SMART" id="SM00389">
    <property type="entry name" value="HOX"/>
    <property type="match status" value="1"/>
</dbReference>
<keyword evidence="10" id="KW-1185">Reference proteome</keyword>
<dbReference type="InterPro" id="IPR017970">
    <property type="entry name" value="Homeobox_CS"/>
</dbReference>
<accession>A0A0B2WH53</accession>
<dbReference type="Pfam" id="PF00046">
    <property type="entry name" value="Homeodomain"/>
    <property type="match status" value="1"/>
</dbReference>
<feature type="compositionally biased region" description="Polar residues" evidence="7">
    <location>
        <begin position="21"/>
        <end position="31"/>
    </location>
</feature>
<feature type="compositionally biased region" description="Polar residues" evidence="7">
    <location>
        <begin position="314"/>
        <end position="327"/>
    </location>
</feature>
<dbReference type="EMBL" id="AZHE01000024">
    <property type="protein sequence ID" value="KHN95321.1"/>
    <property type="molecule type" value="Genomic_DNA"/>
</dbReference>
<dbReference type="Proteomes" id="UP000030816">
    <property type="component" value="Unassembled WGS sequence"/>
</dbReference>
<feature type="compositionally biased region" description="Basic and acidic residues" evidence="7">
    <location>
        <begin position="57"/>
        <end position="80"/>
    </location>
</feature>
<dbReference type="GO" id="GO:0005634">
    <property type="term" value="C:nucleus"/>
    <property type="evidence" value="ECO:0007669"/>
    <property type="project" value="UniProtKB-SubCell"/>
</dbReference>
<evidence type="ECO:0000256" key="3">
    <source>
        <dbReference type="ARBA" id="ARBA00023155"/>
    </source>
</evidence>
<feature type="region of interest" description="Disordered" evidence="7">
    <location>
        <begin position="236"/>
        <end position="378"/>
    </location>
</feature>